<dbReference type="GO" id="GO:0005829">
    <property type="term" value="C:cytosol"/>
    <property type="evidence" value="ECO:0007669"/>
    <property type="project" value="TreeGrafter"/>
</dbReference>
<evidence type="ECO:0000313" key="12">
    <source>
        <dbReference type="EMBL" id="ADI19576.1"/>
    </source>
</evidence>
<dbReference type="InterPro" id="IPR024051">
    <property type="entry name" value="AICAR_Tfase_dup_dom_sf"/>
</dbReference>
<evidence type="ECO:0000256" key="9">
    <source>
        <dbReference type="ARBA" id="ARBA00050687"/>
    </source>
</evidence>
<dbReference type="GO" id="GO:0004643">
    <property type="term" value="F:phosphoribosylaminoimidazolecarboxamide formyltransferase activity"/>
    <property type="evidence" value="ECO:0007669"/>
    <property type="project" value="UniProtKB-UniRule"/>
</dbReference>
<keyword evidence="4 10" id="KW-0808">Transferase</keyword>
<dbReference type="FunFam" id="3.40.140.20:FF:000001">
    <property type="entry name" value="Bifunctional purine biosynthesis protein PurH"/>
    <property type="match status" value="1"/>
</dbReference>
<name>E0XYT5_9BACT</name>
<keyword evidence="7 10" id="KW-0511">Multifunctional enzyme</keyword>
<dbReference type="HAMAP" id="MF_00139">
    <property type="entry name" value="PurH"/>
    <property type="match status" value="1"/>
</dbReference>
<dbReference type="UniPathway" id="UPA00074">
    <property type="reaction ID" value="UER00133"/>
</dbReference>
<dbReference type="EMBL" id="GU474926">
    <property type="protein sequence ID" value="ADI19576.1"/>
    <property type="molecule type" value="Genomic_DNA"/>
</dbReference>
<dbReference type="FunFam" id="3.40.50.1380:FF:000001">
    <property type="entry name" value="Bifunctional purine biosynthesis protein PurH"/>
    <property type="match status" value="1"/>
</dbReference>
<dbReference type="AlphaFoldDB" id="E0XYT5"/>
<gene>
    <name evidence="10" type="primary">purH</name>
</gene>
<dbReference type="NCBIfam" id="TIGR00355">
    <property type="entry name" value="purH"/>
    <property type="match status" value="1"/>
</dbReference>
<dbReference type="SUPFAM" id="SSF52335">
    <property type="entry name" value="Methylglyoxal synthase-like"/>
    <property type="match status" value="1"/>
</dbReference>
<sequence>MRTIKTALLSVYDKTGVVDFAKGLHELGVQLLSTGGTAATLVDAGLPVRQISEHTASPEMLDGRVKTLHPKVFGGILARRDDDSQMAELGVHKVLPIDLVAVNLYPFAATVARPQHTVQEALEQIDIGGVTLLRAAAKNSPGVVVVVDPANYDEVLDAVCSNDLPLSRRLVWAARAIAHTASYEASICNYLSGLPENAALDATPELQDVPDTVAMTFDRVQGLRYGENPHQKAAFFADEATVPRSLGAAEQLQGKELSFNNILDLDAAWRLVRALSVAGAVVMKHNNPCGAACGESLVDAYVKARATDPVSAFGSVLGFNEPVDVDTAGEIVTTFVEAIAAPGFTSDALEILREKENLRLLNVPTDGELAASYAAAGFHRHDIRWVDGGLLVQDRDPGAGIPQEEWVCVTDRQPSDEEEAGLRFAWSVIPYVKSNAILLARGQQLIGIGAGQMSRVDSCRIATWKAKDFGHQVAGAVAASDAFFPFPDGPESLAEAGVTAIVQPGGSMRDEEVIEVADRLGIAMVLTKTRHFLH</sequence>
<dbReference type="Pfam" id="PF02142">
    <property type="entry name" value="MGS"/>
    <property type="match status" value="1"/>
</dbReference>
<dbReference type="InterPro" id="IPR016193">
    <property type="entry name" value="Cytidine_deaminase-like"/>
</dbReference>
<dbReference type="GO" id="GO:0003937">
    <property type="term" value="F:IMP cyclohydrolase activity"/>
    <property type="evidence" value="ECO:0007669"/>
    <property type="project" value="UniProtKB-UniRule"/>
</dbReference>
<comment type="pathway">
    <text evidence="2 10">Purine metabolism; IMP biosynthesis via de novo pathway; 5-formamido-1-(5-phospho-D-ribosyl)imidazole-4-carboxamide from 5-amino-1-(5-phospho-D-ribosyl)imidazole-4-carboxamide (10-formyl THF route): step 1/1.</text>
</comment>
<dbReference type="SMART" id="SM00851">
    <property type="entry name" value="MGS"/>
    <property type="match status" value="1"/>
</dbReference>
<dbReference type="Gene3D" id="3.40.50.1380">
    <property type="entry name" value="Methylglyoxal synthase-like domain"/>
    <property type="match status" value="1"/>
</dbReference>
<evidence type="ECO:0000256" key="4">
    <source>
        <dbReference type="ARBA" id="ARBA00022679"/>
    </source>
</evidence>
<evidence type="ECO:0000256" key="2">
    <source>
        <dbReference type="ARBA" id="ARBA00004954"/>
    </source>
</evidence>
<evidence type="ECO:0000256" key="6">
    <source>
        <dbReference type="ARBA" id="ARBA00022801"/>
    </source>
</evidence>
<evidence type="ECO:0000256" key="10">
    <source>
        <dbReference type="HAMAP-Rule" id="MF_00139"/>
    </source>
</evidence>
<dbReference type="InterPro" id="IPR002695">
    <property type="entry name" value="PurH-like"/>
</dbReference>
<dbReference type="InterPro" id="IPR011607">
    <property type="entry name" value="MGS-like_dom"/>
</dbReference>
<dbReference type="EC" id="2.1.2.3" evidence="10"/>
<dbReference type="NCBIfam" id="NF002049">
    <property type="entry name" value="PRK00881.1"/>
    <property type="match status" value="1"/>
</dbReference>
<dbReference type="PANTHER" id="PTHR11692">
    <property type="entry name" value="BIFUNCTIONAL PURINE BIOSYNTHESIS PROTEIN PURH"/>
    <property type="match status" value="1"/>
</dbReference>
<dbReference type="SMART" id="SM00798">
    <property type="entry name" value="AICARFT_IMPCHas"/>
    <property type="match status" value="1"/>
</dbReference>
<dbReference type="CDD" id="cd01421">
    <property type="entry name" value="IMPCH"/>
    <property type="match status" value="1"/>
</dbReference>
<proteinExistence type="inferred from homology"/>
<dbReference type="SUPFAM" id="SSF53927">
    <property type="entry name" value="Cytidine deaminase-like"/>
    <property type="match status" value="1"/>
</dbReference>
<evidence type="ECO:0000256" key="3">
    <source>
        <dbReference type="ARBA" id="ARBA00007667"/>
    </source>
</evidence>
<feature type="domain" description="MGS-like" evidence="11">
    <location>
        <begin position="1"/>
        <end position="147"/>
    </location>
</feature>
<dbReference type="GO" id="GO:0006189">
    <property type="term" value="P:'de novo' IMP biosynthetic process"/>
    <property type="evidence" value="ECO:0007669"/>
    <property type="project" value="UniProtKB-UniRule"/>
</dbReference>
<comment type="catalytic activity">
    <reaction evidence="9 10">
        <text>IMP + H2O = 5-formamido-1-(5-phospho-D-ribosyl)imidazole-4-carboxamide</text>
        <dbReference type="Rhea" id="RHEA:18445"/>
        <dbReference type="ChEBI" id="CHEBI:15377"/>
        <dbReference type="ChEBI" id="CHEBI:58053"/>
        <dbReference type="ChEBI" id="CHEBI:58467"/>
        <dbReference type="EC" id="3.5.4.10"/>
    </reaction>
</comment>
<comment type="catalytic activity">
    <reaction evidence="8 10">
        <text>(6R)-10-formyltetrahydrofolate + 5-amino-1-(5-phospho-beta-D-ribosyl)imidazole-4-carboxamide = 5-formamido-1-(5-phospho-D-ribosyl)imidazole-4-carboxamide + (6S)-5,6,7,8-tetrahydrofolate</text>
        <dbReference type="Rhea" id="RHEA:22192"/>
        <dbReference type="ChEBI" id="CHEBI:57453"/>
        <dbReference type="ChEBI" id="CHEBI:58467"/>
        <dbReference type="ChEBI" id="CHEBI:58475"/>
        <dbReference type="ChEBI" id="CHEBI:195366"/>
        <dbReference type="EC" id="2.1.2.3"/>
    </reaction>
</comment>
<comment type="pathway">
    <text evidence="1 10">Purine metabolism; IMP biosynthesis via de novo pathway; IMP from 5-formamido-1-(5-phospho-D-ribosyl)imidazole-4-carboxamide: step 1/1.</text>
</comment>
<evidence type="ECO:0000259" key="11">
    <source>
        <dbReference type="PROSITE" id="PS51855"/>
    </source>
</evidence>
<dbReference type="Gene3D" id="3.40.140.20">
    <property type="match status" value="2"/>
</dbReference>
<dbReference type="InterPro" id="IPR036914">
    <property type="entry name" value="MGS-like_dom_sf"/>
</dbReference>
<keyword evidence="6 10" id="KW-0378">Hydrolase</keyword>
<comment type="domain">
    <text evidence="10">The IMP cyclohydrolase activity resides in the N-terminal region.</text>
</comment>
<comment type="similarity">
    <text evidence="3 10">Belongs to the PurH family.</text>
</comment>
<dbReference type="EC" id="3.5.4.10" evidence="10"/>
<accession>E0XYT5</accession>
<reference evidence="12" key="1">
    <citation type="journal article" date="2011" name="Environ. Microbiol.">
        <title>Time-series analyses of Monterey Bay coastal microbial picoplankton using a 'genome proxy' microarray.</title>
        <authorList>
            <person name="Rich V.I."/>
            <person name="Pham V.D."/>
            <person name="Eppley J."/>
            <person name="Shi Y."/>
            <person name="DeLong E.F."/>
        </authorList>
    </citation>
    <scope>NUCLEOTIDE SEQUENCE</scope>
</reference>
<dbReference type="PROSITE" id="PS51855">
    <property type="entry name" value="MGS"/>
    <property type="match status" value="1"/>
</dbReference>
<dbReference type="Pfam" id="PF01808">
    <property type="entry name" value="AICARFT_IMPCHas"/>
    <property type="match status" value="1"/>
</dbReference>
<evidence type="ECO:0000256" key="1">
    <source>
        <dbReference type="ARBA" id="ARBA00004844"/>
    </source>
</evidence>
<evidence type="ECO:0000256" key="5">
    <source>
        <dbReference type="ARBA" id="ARBA00022755"/>
    </source>
</evidence>
<protein>
    <recommendedName>
        <fullName evidence="10">Bifunctional purine biosynthesis protein PurH</fullName>
    </recommendedName>
    <domain>
        <recommendedName>
            <fullName evidence="10">Phosphoribosylaminoimidazolecarboxamide formyltransferase</fullName>
            <ecNumber evidence="10">2.1.2.3</ecNumber>
        </recommendedName>
        <alternativeName>
            <fullName evidence="10">AICAR transformylase</fullName>
        </alternativeName>
    </domain>
    <domain>
        <recommendedName>
            <fullName evidence="10">IMP cyclohydrolase</fullName>
            <ecNumber evidence="10">3.5.4.10</ecNumber>
        </recommendedName>
        <alternativeName>
            <fullName evidence="10">ATIC</fullName>
        </alternativeName>
        <alternativeName>
            <fullName evidence="10">IMP synthase</fullName>
        </alternativeName>
        <alternativeName>
            <fullName evidence="10">Inosinicase</fullName>
        </alternativeName>
    </domain>
</protein>
<organism evidence="12">
    <name type="scientific">uncultured Acidobacteria bacterium HF0770_27F21</name>
    <dbReference type="NCBI Taxonomy" id="710730"/>
    <lineage>
        <taxon>Bacteria</taxon>
        <taxon>Pseudomonadati</taxon>
        <taxon>Acidobacteriota</taxon>
        <taxon>environmental samples</taxon>
    </lineage>
</organism>
<evidence type="ECO:0000256" key="8">
    <source>
        <dbReference type="ARBA" id="ARBA00050488"/>
    </source>
</evidence>
<dbReference type="PANTHER" id="PTHR11692:SF0">
    <property type="entry name" value="BIFUNCTIONAL PURINE BIOSYNTHESIS PROTEIN ATIC"/>
    <property type="match status" value="1"/>
</dbReference>
<dbReference type="PIRSF" id="PIRSF000414">
    <property type="entry name" value="AICARFT_IMPCHas"/>
    <property type="match status" value="1"/>
</dbReference>
<evidence type="ECO:0000256" key="7">
    <source>
        <dbReference type="ARBA" id="ARBA00023268"/>
    </source>
</evidence>
<keyword evidence="5 10" id="KW-0658">Purine biosynthesis</keyword>